<keyword evidence="3" id="KW-0472">Membrane</keyword>
<reference evidence="4 5" key="1">
    <citation type="journal article" date="2021" name="Hortic Res">
        <title>The domestication of Cucurbita argyrosperma as revealed by the genome of its wild relative.</title>
        <authorList>
            <person name="Barrera-Redondo J."/>
            <person name="Sanchez-de la Vega G."/>
            <person name="Aguirre-Liguori J.A."/>
            <person name="Castellanos-Morales G."/>
            <person name="Gutierrez-Guerrero Y.T."/>
            <person name="Aguirre-Dugua X."/>
            <person name="Aguirre-Planter E."/>
            <person name="Tenaillon M.I."/>
            <person name="Lira-Saade R."/>
            <person name="Eguiarte L.E."/>
        </authorList>
    </citation>
    <scope>NUCLEOTIDE SEQUENCE [LARGE SCALE GENOMIC DNA]</scope>
    <source>
        <strain evidence="4">JBR-2021</strain>
    </source>
</reference>
<organism evidence="4 5">
    <name type="scientific">Cucurbita argyrosperma subsp. sororia</name>
    <dbReference type="NCBI Taxonomy" id="37648"/>
    <lineage>
        <taxon>Eukaryota</taxon>
        <taxon>Viridiplantae</taxon>
        <taxon>Streptophyta</taxon>
        <taxon>Embryophyta</taxon>
        <taxon>Tracheophyta</taxon>
        <taxon>Spermatophyta</taxon>
        <taxon>Magnoliopsida</taxon>
        <taxon>eudicotyledons</taxon>
        <taxon>Gunneridae</taxon>
        <taxon>Pentapetalae</taxon>
        <taxon>rosids</taxon>
        <taxon>fabids</taxon>
        <taxon>Cucurbitales</taxon>
        <taxon>Cucurbitaceae</taxon>
        <taxon>Cucurbiteae</taxon>
        <taxon>Cucurbita</taxon>
    </lineage>
</organism>
<evidence type="ECO:0000256" key="3">
    <source>
        <dbReference type="SAM" id="Phobius"/>
    </source>
</evidence>
<dbReference type="PANTHER" id="PTHR46008:SF62">
    <property type="entry name" value="PROTEIN KINASE DOMAIN-CONTAINING PROTEIN"/>
    <property type="match status" value="1"/>
</dbReference>
<dbReference type="GO" id="GO:0005524">
    <property type="term" value="F:ATP binding"/>
    <property type="evidence" value="ECO:0007669"/>
    <property type="project" value="UniProtKB-KW"/>
</dbReference>
<keyword evidence="4" id="KW-0808">Transferase</keyword>
<evidence type="ECO:0000313" key="4">
    <source>
        <dbReference type="EMBL" id="KAG6585632.1"/>
    </source>
</evidence>
<keyword evidence="3" id="KW-1133">Transmembrane helix</keyword>
<keyword evidence="5" id="KW-1185">Reference proteome</keyword>
<dbReference type="Proteomes" id="UP000685013">
    <property type="component" value="Chromosome 12"/>
</dbReference>
<dbReference type="AlphaFoldDB" id="A0AAV6MRJ0"/>
<keyword evidence="1" id="KW-0547">Nucleotide-binding</keyword>
<keyword evidence="2" id="KW-0067">ATP-binding</keyword>
<evidence type="ECO:0000256" key="2">
    <source>
        <dbReference type="ARBA" id="ARBA00022840"/>
    </source>
</evidence>
<evidence type="ECO:0000256" key="1">
    <source>
        <dbReference type="ARBA" id="ARBA00022741"/>
    </source>
</evidence>
<sequence length="544" mass="60103">MLRIIPCFPFHLLQLHTFSDAEKIHHFPGKSQPNTNIFSPFSTLPSMISKTQFLNFPIFLLVLILTAKTEAKCSKSCISGHLPHDFPYPFGFSADCAIRLNCSHDGAAMIGEFPVESINSDHIKLVTKAKCNRRLHTIRQFFSHHYAPTVNNAILLQNCSSPIATCFLPTTMVQTKFESPPNCSVNRTSISCYTQNATATTTATASAGFLDFKNLTATNCDYLLSSISAEALNSNASAGISLEIQTLELGWWLPGSCRGSCHVDANCTELRSPSNGELSHRCRCRDELVGDGYLAGTGCRKASNCYTTNYIIGECRTSTSATRTAILIGTLIGGATVLVTVISFCYFIRRHSNLKSTHIHKITKRRLSEATAGKSPIHIYTYKEIQKATQNFSDDHRLGTGAYATVYAGKLRNDKWVNLAALATDRIGSGRLREIVDPLIEIDKDEWRISSVEKVGEVAFRCLAFHRDMRPSMVEVAAELDEIRRSRWEEGGLRCKEMGLVVESESSKSSHGGGDYFSRASVEDSWRSEQSSPSSSSLLNHVIL</sequence>
<evidence type="ECO:0000313" key="5">
    <source>
        <dbReference type="Proteomes" id="UP000685013"/>
    </source>
</evidence>
<keyword evidence="4" id="KW-0675">Receptor</keyword>
<comment type="caution">
    <text evidence="4">The sequence shown here is derived from an EMBL/GenBank/DDBJ whole genome shotgun (WGS) entry which is preliminary data.</text>
</comment>
<protein>
    <submittedName>
        <fullName evidence="4">Wall-associated receptor kinase-like 14</fullName>
    </submittedName>
</protein>
<gene>
    <name evidence="4" type="primary">WAKL14</name>
    <name evidence="4" type="ORF">SDJN03_18365</name>
</gene>
<name>A0AAV6MRJ0_9ROSI</name>
<dbReference type="GO" id="GO:0016301">
    <property type="term" value="F:kinase activity"/>
    <property type="evidence" value="ECO:0007669"/>
    <property type="project" value="UniProtKB-KW"/>
</dbReference>
<accession>A0AAV6MRJ0</accession>
<dbReference type="EMBL" id="JAGKQH010000012">
    <property type="protein sequence ID" value="KAG6585632.1"/>
    <property type="molecule type" value="Genomic_DNA"/>
</dbReference>
<proteinExistence type="predicted"/>
<dbReference type="PANTHER" id="PTHR46008">
    <property type="entry name" value="LEAF RUST 10 DISEASE-RESISTANCE LOCUS RECEPTOR-LIKE PROTEIN KINASE-LIKE 1.4"/>
    <property type="match status" value="1"/>
</dbReference>
<keyword evidence="3" id="KW-0812">Transmembrane</keyword>
<feature type="non-terminal residue" evidence="4">
    <location>
        <position position="1"/>
    </location>
</feature>
<keyword evidence="4" id="KW-0418">Kinase</keyword>
<feature type="transmembrane region" description="Helical" evidence="3">
    <location>
        <begin position="325"/>
        <end position="348"/>
    </location>
</feature>